<dbReference type="InterPro" id="IPR005052">
    <property type="entry name" value="Lectin_leg"/>
</dbReference>
<evidence type="ECO:0000256" key="7">
    <source>
        <dbReference type="ARBA" id="ARBA00023157"/>
    </source>
</evidence>
<keyword evidence="3" id="KW-0732">Signal</keyword>
<proteinExistence type="predicted"/>
<comment type="subcellular location">
    <subcellularLocation>
        <location evidence="1">Endoplasmic reticulum-Golgi intermediate compartment membrane</location>
        <topology evidence="1">Single-pass type I membrane protein</topology>
    </subcellularLocation>
</comment>
<keyword evidence="2 8" id="KW-0812">Transmembrane</keyword>
<dbReference type="HOGENOM" id="CLU_041093_4_1_1"/>
<evidence type="ECO:0000259" key="9">
    <source>
        <dbReference type="PROSITE" id="PS51328"/>
    </source>
</evidence>
<dbReference type="GeneTree" id="ENSGT00940000161890"/>
<dbReference type="Ensembl" id="ENSMPUT00000017450.1">
    <property type="protein sequence ID" value="ENSMPUP00000017194.1"/>
    <property type="gene ID" value="ENSMPUG00000017304.1"/>
</dbReference>
<dbReference type="GO" id="GO:0000139">
    <property type="term" value="C:Golgi membrane"/>
    <property type="evidence" value="ECO:0007669"/>
    <property type="project" value="TreeGrafter"/>
</dbReference>
<dbReference type="OMA" id="IRPEGGW"/>
<sequence length="551" mass="60754">MSVSGMKGENSARNQLLPTWPCPRSPSLPCQWQLLPGAQTADPFAMLVVSGPEPLFCLLLLLLLGPYSSAGASPPHRRFEYKLSFKGPRLALPGAGIPFWSHHGDAMLGPEEVRLVPSMQNRSGAVWSRVPVLFSAWEVEVQMRVTGPRRRGARGVAVWYTRDRGQIGSVPEGPTSWDGIGILFDSSAEDTQNSPAIRVLASDGHTRYEARGDGAGSELGTCRWDFRNLPHPFRARITYWGQRLRVSLNSGLTPGDQEEVCVDTGPLLLAPGGFFGVSAATNTLADDHDILSFLTFSLSELGPKPPPQPFLEMEELRLARQLEGLWARLALGTKEHVIPQRSSEVQEEGERSFVLAEMLGRHRQTLQALQGLSEQLAQAERQWKKQLGSLGHTRPMGTWDLAKVSALLRGQRTLLQDLQEMSDAAAHVASRAQLFYLPVGNKHHFLELAQILSFLQKDLQGPLKAAAKNAHSPGQLPGASSCLRPRMFLFFLLIQTVGFFCYVHFSRQELDKSLWDCLSAGKRLCPAPRNPGALGVLRRQPLSLSIHARLT</sequence>
<feature type="domain" description="L-type lectin-like" evidence="9">
    <location>
        <begin position="77"/>
        <end position="298"/>
    </location>
</feature>
<evidence type="ECO:0000256" key="6">
    <source>
        <dbReference type="ARBA" id="ARBA00023136"/>
    </source>
</evidence>
<dbReference type="PANTHER" id="PTHR12223:SF31">
    <property type="entry name" value="PROTEIN ERGIC-53-LIKE"/>
    <property type="match status" value="1"/>
</dbReference>
<name>M3Z0T2_MUSPF</name>
<dbReference type="eggNOG" id="KOG3838">
    <property type="taxonomic scope" value="Eukaryota"/>
</dbReference>
<dbReference type="AlphaFoldDB" id="M3Z0T2"/>
<gene>
    <name evidence="10" type="primary">LMAN1L</name>
</gene>
<evidence type="ECO:0000256" key="1">
    <source>
        <dbReference type="ARBA" id="ARBA00004151"/>
    </source>
</evidence>
<organism evidence="10">
    <name type="scientific">Mustela putorius furo</name>
    <name type="common">European domestic ferret</name>
    <name type="synonym">Mustela furo</name>
    <dbReference type="NCBI Taxonomy" id="9669"/>
    <lineage>
        <taxon>Eukaryota</taxon>
        <taxon>Metazoa</taxon>
        <taxon>Chordata</taxon>
        <taxon>Craniata</taxon>
        <taxon>Vertebrata</taxon>
        <taxon>Euteleostomi</taxon>
        <taxon>Mammalia</taxon>
        <taxon>Eutheria</taxon>
        <taxon>Laurasiatheria</taxon>
        <taxon>Carnivora</taxon>
        <taxon>Caniformia</taxon>
        <taxon>Musteloidea</taxon>
        <taxon>Mustelidae</taxon>
        <taxon>Mustelinae</taxon>
        <taxon>Mustela</taxon>
    </lineage>
</organism>
<accession>M3Z0T2</accession>
<evidence type="ECO:0000256" key="5">
    <source>
        <dbReference type="ARBA" id="ARBA00022989"/>
    </source>
</evidence>
<dbReference type="GO" id="GO:0005537">
    <property type="term" value="F:D-mannose binding"/>
    <property type="evidence" value="ECO:0007669"/>
    <property type="project" value="TreeGrafter"/>
</dbReference>
<evidence type="ECO:0000313" key="10">
    <source>
        <dbReference type="Ensembl" id="ENSMPUP00000017194.1"/>
    </source>
</evidence>
<evidence type="ECO:0000256" key="8">
    <source>
        <dbReference type="SAM" id="Phobius"/>
    </source>
</evidence>
<dbReference type="SUPFAM" id="SSF49899">
    <property type="entry name" value="Concanavalin A-like lectins/glucanases"/>
    <property type="match status" value="1"/>
</dbReference>
<dbReference type="InterPro" id="IPR051136">
    <property type="entry name" value="Intracellular_Lectin-GPT"/>
</dbReference>
<dbReference type="Gene3D" id="2.60.120.200">
    <property type="match status" value="1"/>
</dbReference>
<keyword evidence="5 8" id="KW-1133">Transmembrane helix</keyword>
<dbReference type="PANTHER" id="PTHR12223">
    <property type="entry name" value="VESICULAR MANNOSE-BINDING LECTIN"/>
    <property type="match status" value="1"/>
</dbReference>
<evidence type="ECO:0000256" key="4">
    <source>
        <dbReference type="ARBA" id="ARBA00022734"/>
    </source>
</evidence>
<dbReference type="Pfam" id="PF03388">
    <property type="entry name" value="Lectin_leg-like"/>
    <property type="match status" value="1"/>
</dbReference>
<dbReference type="EMBL" id="AEYP01046596">
    <property type="status" value="NOT_ANNOTATED_CDS"/>
    <property type="molecule type" value="Genomic_DNA"/>
</dbReference>
<dbReference type="GO" id="GO:0005789">
    <property type="term" value="C:endoplasmic reticulum membrane"/>
    <property type="evidence" value="ECO:0007669"/>
    <property type="project" value="TreeGrafter"/>
</dbReference>
<dbReference type="GO" id="GO:0030134">
    <property type="term" value="C:COPII-coated ER to Golgi transport vesicle"/>
    <property type="evidence" value="ECO:0007669"/>
    <property type="project" value="TreeGrafter"/>
</dbReference>
<feature type="transmembrane region" description="Helical" evidence="8">
    <location>
        <begin position="487"/>
        <end position="505"/>
    </location>
</feature>
<reference evidence="10" key="1">
    <citation type="submission" date="2024-06" db="UniProtKB">
        <authorList>
            <consortium name="Ensembl"/>
        </authorList>
    </citation>
    <scope>IDENTIFICATION</scope>
</reference>
<keyword evidence="4" id="KW-0430">Lectin</keyword>
<dbReference type="GO" id="GO:0006888">
    <property type="term" value="P:endoplasmic reticulum to Golgi vesicle-mediated transport"/>
    <property type="evidence" value="ECO:0007669"/>
    <property type="project" value="TreeGrafter"/>
</dbReference>
<dbReference type="InterPro" id="IPR013320">
    <property type="entry name" value="ConA-like_dom_sf"/>
</dbReference>
<keyword evidence="6 8" id="KW-0472">Membrane</keyword>
<dbReference type="GO" id="GO:0033116">
    <property type="term" value="C:endoplasmic reticulum-Golgi intermediate compartment membrane"/>
    <property type="evidence" value="ECO:0007669"/>
    <property type="project" value="UniProtKB-SubCell"/>
</dbReference>
<evidence type="ECO:0000256" key="3">
    <source>
        <dbReference type="ARBA" id="ARBA00022729"/>
    </source>
</evidence>
<dbReference type="STRING" id="9669.ENSMPUP00000017194"/>
<dbReference type="FunFam" id="2.60.120.200:FF:000028">
    <property type="entry name" value="Blast:Protein ERGIC-53"/>
    <property type="match status" value="1"/>
</dbReference>
<protein>
    <submittedName>
        <fullName evidence="10">Lectin, mannose binding 1 like</fullName>
    </submittedName>
</protein>
<keyword evidence="7" id="KW-1015">Disulfide bond</keyword>
<evidence type="ECO:0000256" key="2">
    <source>
        <dbReference type="ARBA" id="ARBA00022692"/>
    </source>
</evidence>
<dbReference type="InParanoid" id="M3Z0T2"/>
<dbReference type="PROSITE" id="PS51328">
    <property type="entry name" value="L_LECTIN_LIKE"/>
    <property type="match status" value="1"/>
</dbReference>